<feature type="compositionally biased region" description="Low complexity" evidence="1">
    <location>
        <begin position="81"/>
        <end position="99"/>
    </location>
</feature>
<proteinExistence type="predicted"/>
<reference evidence="2" key="1">
    <citation type="journal article" date="2013" name="Nature">
        <title>Draft genome of the wheat A-genome progenitor Triticum urartu.</title>
        <authorList>
            <person name="Ling H.Q."/>
            <person name="Zhao S."/>
            <person name="Liu D."/>
            <person name="Wang J."/>
            <person name="Sun H."/>
            <person name="Zhang C."/>
            <person name="Fan H."/>
            <person name="Li D."/>
            <person name="Dong L."/>
            <person name="Tao Y."/>
            <person name="Gao C."/>
            <person name="Wu H."/>
            <person name="Li Y."/>
            <person name="Cui Y."/>
            <person name="Guo X."/>
            <person name="Zheng S."/>
            <person name="Wang B."/>
            <person name="Yu K."/>
            <person name="Liang Q."/>
            <person name="Yang W."/>
            <person name="Lou X."/>
            <person name="Chen J."/>
            <person name="Feng M."/>
            <person name="Jian J."/>
            <person name="Zhang X."/>
            <person name="Luo G."/>
            <person name="Jiang Y."/>
            <person name="Liu J."/>
            <person name="Wang Z."/>
            <person name="Sha Y."/>
            <person name="Zhang B."/>
            <person name="Wu H."/>
            <person name="Tang D."/>
            <person name="Shen Q."/>
            <person name="Xue P."/>
            <person name="Zou S."/>
            <person name="Wang X."/>
            <person name="Liu X."/>
            <person name="Wang F."/>
            <person name="Yang Y."/>
            <person name="An X."/>
            <person name="Dong Z."/>
            <person name="Zhang K."/>
            <person name="Zhang X."/>
            <person name="Luo M.C."/>
            <person name="Dvorak J."/>
            <person name="Tong Y."/>
            <person name="Wang J."/>
            <person name="Yang H."/>
            <person name="Li Z."/>
            <person name="Wang D."/>
            <person name="Zhang A."/>
            <person name="Wang J."/>
        </authorList>
    </citation>
    <scope>NUCLEOTIDE SEQUENCE</scope>
</reference>
<name>M7ZJG8_TRIUA</name>
<organism evidence="2">
    <name type="scientific">Triticum urartu</name>
    <name type="common">Red wild einkorn</name>
    <name type="synonym">Crithodium urartu</name>
    <dbReference type="NCBI Taxonomy" id="4572"/>
    <lineage>
        <taxon>Eukaryota</taxon>
        <taxon>Viridiplantae</taxon>
        <taxon>Streptophyta</taxon>
        <taxon>Embryophyta</taxon>
        <taxon>Tracheophyta</taxon>
        <taxon>Spermatophyta</taxon>
        <taxon>Magnoliopsida</taxon>
        <taxon>Liliopsida</taxon>
        <taxon>Poales</taxon>
        <taxon>Poaceae</taxon>
        <taxon>BOP clade</taxon>
        <taxon>Pooideae</taxon>
        <taxon>Triticodae</taxon>
        <taxon>Triticeae</taxon>
        <taxon>Triticinae</taxon>
        <taxon>Triticum</taxon>
    </lineage>
</organism>
<evidence type="ECO:0000313" key="2">
    <source>
        <dbReference type="EMBL" id="EMS48234.1"/>
    </source>
</evidence>
<protein>
    <submittedName>
        <fullName evidence="2">Uncharacterized protein</fullName>
    </submittedName>
</protein>
<dbReference type="AlphaFoldDB" id="M7ZJG8"/>
<gene>
    <name evidence="2" type="ORF">TRIUR3_21826</name>
</gene>
<sequence>MAVVVFNVKPKVVGGEHAECGGAMVSKMPNVIWPTGTFNDSVKEWQQQWFYIIEPSAPRGLRAPVAAPSIGDPSDRATSQPLRHPSRSPSSHRPSPSLRGELFQGEELLSCSCMPLPPSTANPLTSLAPPEPKFGAASPP</sequence>
<accession>M7ZJG8</accession>
<feature type="region of interest" description="Disordered" evidence="1">
    <location>
        <begin position="62"/>
        <end position="101"/>
    </location>
</feature>
<feature type="region of interest" description="Disordered" evidence="1">
    <location>
        <begin position="119"/>
        <end position="140"/>
    </location>
</feature>
<evidence type="ECO:0000256" key="1">
    <source>
        <dbReference type="SAM" id="MobiDB-lite"/>
    </source>
</evidence>
<dbReference type="EMBL" id="KD251471">
    <property type="protein sequence ID" value="EMS48234.1"/>
    <property type="molecule type" value="Genomic_DNA"/>
</dbReference>
<dbReference type="OMA" id="CSCMPLP"/>